<dbReference type="OrthoDB" id="2018313at2759"/>
<dbReference type="Gene3D" id="1.10.8.430">
    <property type="entry name" value="Helical domain of apoptotic protease-activating factors"/>
    <property type="match status" value="3"/>
</dbReference>
<keyword evidence="29" id="KW-1185">Reference proteome</keyword>
<keyword evidence="7" id="KW-0433">Leucine-rich repeat</keyword>
<dbReference type="InterPro" id="IPR032675">
    <property type="entry name" value="LRR_dom_sf"/>
</dbReference>
<evidence type="ECO:0000256" key="4">
    <source>
        <dbReference type="ARBA" id="ARBA00005227"/>
    </source>
</evidence>
<comment type="similarity">
    <text evidence="4">Belongs to the nonaspanin (TM9SF) (TC 9.A.2) family.</text>
</comment>
<accession>A0A5N5F0U7</accession>
<dbReference type="InterPro" id="IPR059027">
    <property type="entry name" value="DD_DDX21-DDX50"/>
</dbReference>
<dbReference type="Pfam" id="PF00271">
    <property type="entry name" value="Helicase_C"/>
    <property type="match status" value="1"/>
</dbReference>
<evidence type="ECO:0000256" key="21">
    <source>
        <dbReference type="ARBA" id="ARBA00023136"/>
    </source>
</evidence>
<dbReference type="PANTHER" id="PTHR11017">
    <property type="entry name" value="LEUCINE-RICH REPEAT-CONTAINING PROTEIN"/>
    <property type="match status" value="1"/>
</dbReference>
<dbReference type="InterPro" id="IPR027417">
    <property type="entry name" value="P-loop_NTPase"/>
</dbReference>
<dbReference type="PROSITE" id="PS50104">
    <property type="entry name" value="TIR"/>
    <property type="match status" value="2"/>
</dbReference>
<dbReference type="SMART" id="SM00382">
    <property type="entry name" value="AAA"/>
    <property type="match status" value="3"/>
</dbReference>
<keyword evidence="19" id="KW-0520">NAD</keyword>
<dbReference type="SUPFAM" id="SSF46785">
    <property type="entry name" value="Winged helix' DNA-binding domain"/>
    <property type="match status" value="2"/>
</dbReference>
<keyword evidence="12" id="KW-0967">Endosome</keyword>
<dbReference type="Proteomes" id="UP000327157">
    <property type="component" value="Chromosome 7"/>
</dbReference>
<evidence type="ECO:0000256" key="8">
    <source>
        <dbReference type="ARBA" id="ARBA00022692"/>
    </source>
</evidence>
<dbReference type="PROSITE" id="PS51194">
    <property type="entry name" value="HELICASE_CTER"/>
    <property type="match status" value="1"/>
</dbReference>
<dbReference type="InterPro" id="IPR035979">
    <property type="entry name" value="RBD_domain_sf"/>
</dbReference>
<dbReference type="Gene3D" id="3.80.10.10">
    <property type="entry name" value="Ribonuclease Inhibitor"/>
    <property type="match status" value="8"/>
</dbReference>
<dbReference type="InterPro" id="IPR036390">
    <property type="entry name" value="WH_DNA-bd_sf"/>
</dbReference>
<dbReference type="Pfam" id="PF08152">
    <property type="entry name" value="GUCT"/>
    <property type="match status" value="1"/>
</dbReference>
<keyword evidence="10" id="KW-0677">Repeat</keyword>
<dbReference type="PANTHER" id="PTHR11017:SF573">
    <property type="entry name" value="ADP-RIBOSYL CYCLASE_CYCLIC ADP-RIBOSE HYDROLASE"/>
    <property type="match status" value="1"/>
</dbReference>
<dbReference type="EMBL" id="SMOL01000781">
    <property type="protein sequence ID" value="KAB2596585.1"/>
    <property type="molecule type" value="Genomic_DNA"/>
</dbReference>
<dbReference type="Gene3D" id="3.40.50.10140">
    <property type="entry name" value="Toll/interleukin-1 receptor homology (TIR) domain"/>
    <property type="match status" value="2"/>
</dbReference>
<dbReference type="GO" id="GO:0003723">
    <property type="term" value="F:RNA binding"/>
    <property type="evidence" value="ECO:0007669"/>
    <property type="project" value="UniProtKB-KW"/>
</dbReference>
<feature type="compositionally biased region" description="Gly residues" evidence="25">
    <location>
        <begin position="3351"/>
        <end position="3365"/>
    </location>
</feature>
<dbReference type="InterPro" id="IPR042197">
    <property type="entry name" value="Apaf_helical"/>
</dbReference>
<organism evidence="28 29">
    <name type="scientific">Pyrus ussuriensis x Pyrus communis</name>
    <dbReference type="NCBI Taxonomy" id="2448454"/>
    <lineage>
        <taxon>Eukaryota</taxon>
        <taxon>Viridiplantae</taxon>
        <taxon>Streptophyta</taxon>
        <taxon>Embryophyta</taxon>
        <taxon>Tracheophyta</taxon>
        <taxon>Spermatophyta</taxon>
        <taxon>Magnoliopsida</taxon>
        <taxon>eudicotyledons</taxon>
        <taxon>Gunneridae</taxon>
        <taxon>Pentapetalae</taxon>
        <taxon>rosids</taxon>
        <taxon>fabids</taxon>
        <taxon>Rosales</taxon>
        <taxon>Rosaceae</taxon>
        <taxon>Amygdaloideae</taxon>
        <taxon>Maleae</taxon>
        <taxon>Pyrus</taxon>
    </lineage>
</organism>
<dbReference type="CDD" id="cd02120">
    <property type="entry name" value="PA_subtilisin_like"/>
    <property type="match status" value="1"/>
</dbReference>
<dbReference type="InterPro" id="IPR035897">
    <property type="entry name" value="Toll_tir_struct_dom_sf"/>
</dbReference>
<dbReference type="SMART" id="SM00369">
    <property type="entry name" value="LRR_TYP"/>
    <property type="match status" value="10"/>
</dbReference>
<evidence type="ECO:0000256" key="15">
    <source>
        <dbReference type="ARBA" id="ARBA00022821"/>
    </source>
</evidence>
<dbReference type="InterPro" id="IPR004240">
    <property type="entry name" value="EMP70"/>
</dbReference>
<dbReference type="SUPFAM" id="SSF52540">
    <property type="entry name" value="P-loop containing nucleoside triphosphate hydrolases"/>
    <property type="match status" value="4"/>
</dbReference>
<evidence type="ECO:0000256" key="23">
    <source>
        <dbReference type="ARBA" id="ARBA00047984"/>
    </source>
</evidence>
<keyword evidence="17" id="KW-0694">RNA-binding</keyword>
<keyword evidence="13" id="KW-0378">Hydrolase</keyword>
<keyword evidence="20" id="KW-0333">Golgi apparatus</keyword>
<comment type="catalytic activity">
    <reaction evidence="23">
        <text>ATP + H2O = ADP + phosphate + H(+)</text>
        <dbReference type="Rhea" id="RHEA:13065"/>
        <dbReference type="ChEBI" id="CHEBI:15377"/>
        <dbReference type="ChEBI" id="CHEBI:15378"/>
        <dbReference type="ChEBI" id="CHEBI:30616"/>
        <dbReference type="ChEBI" id="CHEBI:43474"/>
        <dbReference type="ChEBI" id="CHEBI:456216"/>
        <dbReference type="EC" id="3.6.4.13"/>
    </reaction>
</comment>
<dbReference type="InterPro" id="IPR058192">
    <property type="entry name" value="WHD_ROQ1-like"/>
</dbReference>
<feature type="domain" description="Helicase C-terminal" evidence="27">
    <location>
        <begin position="3054"/>
        <end position="3212"/>
    </location>
</feature>
<evidence type="ECO:0000256" key="20">
    <source>
        <dbReference type="ARBA" id="ARBA00023034"/>
    </source>
</evidence>
<dbReference type="PRINTS" id="PR00364">
    <property type="entry name" value="DISEASERSIST"/>
</dbReference>
<evidence type="ECO:0000256" key="12">
    <source>
        <dbReference type="ARBA" id="ARBA00022753"/>
    </source>
</evidence>
<dbReference type="GO" id="GO:0006952">
    <property type="term" value="P:defense response"/>
    <property type="evidence" value="ECO:0007669"/>
    <property type="project" value="UniProtKB-KW"/>
</dbReference>
<dbReference type="GO" id="GO:0005524">
    <property type="term" value="F:ATP binding"/>
    <property type="evidence" value="ECO:0007669"/>
    <property type="project" value="UniProtKB-KW"/>
</dbReference>
<keyword evidence="8" id="KW-0812">Transmembrane</keyword>
<feature type="domain" description="TIR" evidence="26">
    <location>
        <begin position="12"/>
        <end position="178"/>
    </location>
</feature>
<comment type="similarity">
    <text evidence="5">Belongs to the DEAD box helicase family. DDX21/DDX50 subfamily.</text>
</comment>
<dbReference type="CDD" id="cd18787">
    <property type="entry name" value="SF2_C_DEAD"/>
    <property type="match status" value="1"/>
</dbReference>
<evidence type="ECO:0000256" key="14">
    <source>
        <dbReference type="ARBA" id="ARBA00022806"/>
    </source>
</evidence>
<keyword evidence="16" id="KW-0067">ATP-binding</keyword>
<dbReference type="InterPro" id="IPR044974">
    <property type="entry name" value="Disease_R_plants"/>
</dbReference>
<keyword evidence="21" id="KW-0472">Membrane</keyword>
<dbReference type="GO" id="GO:0005634">
    <property type="term" value="C:nucleus"/>
    <property type="evidence" value="ECO:0007669"/>
    <property type="project" value="UniProtKB-SubCell"/>
</dbReference>
<gene>
    <name evidence="28" type="ORF">D8674_032035</name>
</gene>
<dbReference type="Pfam" id="PF07725">
    <property type="entry name" value="LRR_3"/>
    <property type="match status" value="1"/>
</dbReference>
<evidence type="ECO:0000256" key="19">
    <source>
        <dbReference type="ARBA" id="ARBA00023027"/>
    </source>
</evidence>
<reference evidence="28 29" key="1">
    <citation type="submission" date="2019-09" db="EMBL/GenBank/DDBJ databases">
        <authorList>
            <person name="Ou C."/>
        </authorList>
    </citation>
    <scope>NUCLEOTIDE SEQUENCE [LARGE SCALE GENOMIC DNA]</scope>
    <source>
        <strain evidence="28">S2</strain>
        <tissue evidence="28">Leaf</tissue>
    </source>
</reference>
<evidence type="ECO:0000256" key="10">
    <source>
        <dbReference type="ARBA" id="ARBA00022737"/>
    </source>
</evidence>
<dbReference type="InterPro" id="IPR058546">
    <property type="entry name" value="RPS4B/Roq1-like_LRR"/>
</dbReference>
<evidence type="ECO:0000256" key="18">
    <source>
        <dbReference type="ARBA" id="ARBA00022989"/>
    </source>
</evidence>
<evidence type="ECO:0000256" key="2">
    <source>
        <dbReference type="ARBA" id="ARBA00004337"/>
    </source>
</evidence>
<keyword evidence="18" id="KW-1133">Transmembrane helix</keyword>
<reference evidence="28 29" key="3">
    <citation type="submission" date="2019-11" db="EMBL/GenBank/DDBJ databases">
        <title>A de novo genome assembly of a pear dwarfing rootstock.</title>
        <authorList>
            <person name="Wang F."/>
            <person name="Wang J."/>
            <person name="Li S."/>
            <person name="Zhang Y."/>
            <person name="Fang M."/>
            <person name="Ma L."/>
            <person name="Zhao Y."/>
            <person name="Jiang S."/>
        </authorList>
    </citation>
    <scope>NUCLEOTIDE SEQUENCE [LARGE SCALE GENOMIC DNA]</scope>
    <source>
        <strain evidence="28">S2</strain>
        <tissue evidence="28">Leaf</tissue>
    </source>
</reference>
<evidence type="ECO:0000256" key="6">
    <source>
        <dbReference type="ARBA" id="ARBA00012552"/>
    </source>
</evidence>
<evidence type="ECO:0000256" key="11">
    <source>
        <dbReference type="ARBA" id="ARBA00022741"/>
    </source>
</evidence>
<dbReference type="Pfam" id="PF23286">
    <property type="entry name" value="LRR_13"/>
    <property type="match status" value="5"/>
</dbReference>
<sequence length="3389" mass="381203">MAASSSSSGLRWKYDVFINFRGEDTRKGFVSHLNKALRHKPINTFIDSEELRKGDRLSELLTAIRESRLSLVVFSKNYADSTWCLKELVEILECHRTKNQIVVPIFYEVDPSDIRKLKRSFEEAFAQHDNDSSAEMEEVRSWRSALKTATSLSGWDSRNYQDDAELIEKIVEDVFRKLIPISSTSTKDNDLVQMDSHMCEMRSLLYPPGVETNDVRVVGIWGMGGLGKTTIARAVFDEIACQFEACCFLKDVKERFMKHGELYMQTQLLSSISSNKVGSSDISAKGFQVMLKSLGQRKVVVVVDDVGELDQIEALLGNKGSFGGGSRIIITTRNFQLLSGTDGIYNPKIFSDPGALELFKRYAFRTKQPTRDYDDLTSHAIKYAHGLPLALKVLGASLDNKTVRVWKDVLKKLKEVPEGRINDVLKTSFDGLDHTEKNIFLDIACFFKGMKKDYAIEILDSCGFYPHAGIGVLIDRALITVSVNGELGMHDLLEEMGREIVRQESIEEPGRRSRLSSYGDVYRVLTQNTATQAVQSIILDLSYSYEVCFNAEAFVSMTQLRLLKINKKSSFFKHKDCEQHLIGNFKFLSRKLRCLLWNGFPLKSLPSNCQFKNLVDLDMQSSLIDRLWEGTQTLEKLKFINLSYCQYLKETPDFTKMPNLEKLILQSCIRLVEVHPSIWTRTNLVLLNLKGCKELKSLPSSIHMESLQRLDLSGCSSLEMFPEIPEVTEELSWLSFSRSKLKELPSSINNLTGLTKLILEDCKELKSLPSSIRMKSLKNLDLSGCSSLEMFPEIPEVMEELSWLSFSGSKIKELPSSVNNLTGLTWLILEDCKELKSLPSSICMKSLKKLDLSGCSSLEMFPEISEVTEELSWLSFSGSKIKELPSSVNNLTGLTWLILKDCKELKSLPSSIRMKSLQSLDLSGCSSLEMFPEIPEVMEELSWLSFFGSKIKVLPSSINNLTGLTELILEDCKELKSLPSSIHMKSLKTLDLFGCSSLEMFPEFPEVMEELSWLRVSGSKIKELPSSINNLTGLTKLILKDCKELKSLPSSIHMKSLQRLDLFGCSSLEMFPEFPEVMEELSWLRVSGSKIKELSSSINNLTGLTWLILEDCKELKSLPSSIHMKSLQSLDLSGCSSLEMFPEIPEVMEELSWLSFSGSKIKELPSSINNLTGLTELTLEDCKELKSLPSSIHMKSLKTLNLFGCSSLEMFPEISEVMEKLSRLNLSGSQIKELPSSINNLTGLNHLVLVDCKELKNLPSSIHMKSLKTLDLFGCSSLEMFPEISEVMEKLSRLNLSGSQIKELPSSINNVIGLSYLNLKDCKELKSIPSSIWQLKSLEYLYLSGCTKFEVFPSIEENMEGLRELHLDGTSIKELSPSIERVPGLEVLNLRNCKSLVSVTSSTKQYKAGESLCRKKLKVVEVVKFRDVISNEFYFHMYCDDLPVWGYIGKVEDESWEKGTNHAVDITEYIDVDVEFTYSVNWKATSTQFQNRMDKFSNSDKEEDKEVGWKYIHGDVFRDPPNMSLFCAVLGVGTQLLAISLCLEGTSDCSVVAWKIVICDSGIRPRVQEGQMVKDAGAIVSQFKGAYVKVEPQTFNFTRIFVGHLYRALRQKPINTFIDSKELRKGDHLSELLIAIRESGLSIVVFSQNYASSTWCLKELVEILECNDNKNQIVVPIFYEVDPSDIRKLKGNFAEGFDQHEGHSNANMEEVRSWRDDAKLIEEIVEDVYRKLILISSTSSKDNPLIEMDSHMHEMHLLLHPPGVDTNNVRVVGIWGMGGLGKTTIARAVYDEIACQFEACCFLENVKEGFKKHGELDVQTQLLSSISSNKVGSSDISNKGFQVMSKSLGQRKVLVVVDDVDKLAQIEALLGKRHSFGDGSRIIITTRDAQLLSGADAIYRPKIFSDRGALELFRQYAFKTNQPTRDYDDLSRLFTQYAQGLPLVLSVLGAFLDNKTVHEWEHVLKKIREIPQRGIYDVLKTSFDGLDDTEKDIFLDIACFFKGMKKNYATEILDGCGFYPHTGIRVLIDRALITVSGEGELAMHDSLEEMGREIVRQESIREPGRRSRLWSYEDVHHVLTQNTATKAVEGIILDLSCSDWVCLNAEAFDSMTQLRLLKISHSVFEHDYCKHHLIGHFKLLELRYLSWLGCPLKSLQSTFQFKNLVALDMQYSLIDRLWEGTQKLEKLKFVDLSYCQYLKETPDFTEMPNLENLILRDCISLVEIHPSISTLTNLVLLNLFGCKKLKILASIMHMKSLKILDLSGCSSLEMFPEISEVMEKLSWLSLSGSKIKELTSSINNLTGLNHLVLEDCKELKSLPSSIRMKCLKTLNLSGCLSLEMFPEISEVTEELTWLSLSGSKIKELPSSINNLTGLSDLVLVDCKELKSLPSSIRMKCLKTLNLSKCLSLEIFPEISEVMEELSWLDLSRDDAKLIEEIVEDVYRKLIHISSTSSKAKGLIEMDSHMHEMHLSLHPPGVETNDVRVVGIWGMGGLGKTTIARAVRDEIASQFEACCFLENVKEGFMKHGQLHMQTQLLSSISNNKVGSSDILDKGFLVMLNSLGQRKVLIVIDDVDKLEQIEALLGEQHSSFGGGSRIIITTRDLKLLSGTDAIYKPKIFSDPEALELFRQYAFKTNQPTTDYDDLTRRAVKYAQGLPLALKVLGAFLDNKTIREWKGVLEKLKEVPQRKINDVLRTSFDGLDHKEKNIFLDIVTHPDRDQRMKATEILDSCGFYPLAGIRVLIDRALITVSEEGKLEMHDLLEEMGREIVLQESIEEPRRRSRLWNYEDVHHVLTQNMATKAVKSIILDLSCSDGVCLNAETFVSMTQLRLLKISHKDPIFEHDYCKHHLIGHFNECLYLKETPNFTEMPNLERLILRYCIRLVEVHPSISTLTNLGLLNLHGCIELKILPSIMRMKSLKTLVLSNCQSLEMFPEISEVMEELSWLSLFRSKIKELPSSINNLTGLSCLSSKQHLSLKSLEYLYLSDCTKFDVFPSIEENMVGLRELHLDGTSIERCKFLKPDKKTVDLVGNEKMKASTNVRHIVLPCSSSVRSQLIPDIIRCYSSGGRTIIFTETKEAASGLAEALPGARALVFCFPSCFVFSGHTCWFRSGKFLTLVATNVAARGLDINDVQLSIQCEPPRDVEDYIHRSGRTGRAGNSGVAVMLYDPRRSNFSKIERESGVKFEHISAPQPLDIAKAVGQDAAEMITKISDGVIPAFKSVAEELLNTSGLSAVDLLAKALAKAAGYTEIKKRSLLSSMEDHATVLLEAGKPIYSPSFAFGVLRRFLPEEKVESVKGMALTADGNGAVFDVASEDLDLFLAGQENAANVSITVLKSLPYLQEKESRNTRFGGGGRFGRGGGGGFRNDRYSNNRSAGGGGGGRGRGNRW</sequence>
<evidence type="ECO:0000256" key="7">
    <source>
        <dbReference type="ARBA" id="ARBA00022614"/>
    </source>
</evidence>
<evidence type="ECO:0000259" key="27">
    <source>
        <dbReference type="PROSITE" id="PS51194"/>
    </source>
</evidence>
<dbReference type="GO" id="GO:0000139">
    <property type="term" value="C:Golgi membrane"/>
    <property type="evidence" value="ECO:0007669"/>
    <property type="project" value="UniProtKB-SubCell"/>
</dbReference>
<keyword evidence="11" id="KW-0547">Nucleotide-binding</keyword>
<dbReference type="Pfam" id="PF00931">
    <property type="entry name" value="NB-ARC"/>
    <property type="match status" value="3"/>
</dbReference>
<dbReference type="Gene3D" id="3.30.70.2280">
    <property type="match status" value="1"/>
</dbReference>
<keyword evidence="14" id="KW-0347">Helicase</keyword>
<name>A0A5N5F0U7_9ROSA</name>
<dbReference type="GO" id="GO:0043531">
    <property type="term" value="F:ADP binding"/>
    <property type="evidence" value="ECO:0007669"/>
    <property type="project" value="InterPro"/>
</dbReference>
<feature type="domain" description="TIR" evidence="26">
    <location>
        <begin position="1582"/>
        <end position="1732"/>
    </location>
</feature>
<dbReference type="GO" id="GO:0007165">
    <property type="term" value="P:signal transduction"/>
    <property type="evidence" value="ECO:0007669"/>
    <property type="project" value="InterPro"/>
</dbReference>
<dbReference type="GO" id="GO:0003724">
    <property type="term" value="F:RNA helicase activity"/>
    <property type="evidence" value="ECO:0007669"/>
    <property type="project" value="UniProtKB-EC"/>
</dbReference>
<evidence type="ECO:0000259" key="26">
    <source>
        <dbReference type="PROSITE" id="PS50104"/>
    </source>
</evidence>
<evidence type="ECO:0000256" key="25">
    <source>
        <dbReference type="SAM" id="MobiDB-lite"/>
    </source>
</evidence>
<evidence type="ECO:0000256" key="22">
    <source>
        <dbReference type="ARBA" id="ARBA00023242"/>
    </source>
</evidence>
<dbReference type="EC" id="3.6.4.13" evidence="6"/>
<dbReference type="FunFam" id="3.40.50.10140:FF:000007">
    <property type="entry name" value="Disease resistance protein (TIR-NBS-LRR class)"/>
    <property type="match status" value="1"/>
</dbReference>
<evidence type="ECO:0000313" key="28">
    <source>
        <dbReference type="EMBL" id="KAB2596585.1"/>
    </source>
</evidence>
<evidence type="ECO:0000256" key="17">
    <source>
        <dbReference type="ARBA" id="ARBA00022884"/>
    </source>
</evidence>
<keyword evidence="22" id="KW-0539">Nucleus</keyword>
<dbReference type="InterPro" id="IPR001650">
    <property type="entry name" value="Helicase_C-like"/>
</dbReference>
<dbReference type="InterPro" id="IPR011713">
    <property type="entry name" value="Leu-rich_rpt_3"/>
</dbReference>
<dbReference type="InterPro" id="IPR003593">
    <property type="entry name" value="AAA+_ATPase"/>
</dbReference>
<evidence type="ECO:0000256" key="5">
    <source>
        <dbReference type="ARBA" id="ARBA00006517"/>
    </source>
</evidence>
<reference evidence="29" key="2">
    <citation type="submission" date="2019-10" db="EMBL/GenBank/DDBJ databases">
        <title>A de novo genome assembly of a pear dwarfing rootstock.</title>
        <authorList>
            <person name="Wang F."/>
            <person name="Wang J."/>
            <person name="Li S."/>
            <person name="Zhang Y."/>
            <person name="Fang M."/>
            <person name="Ma L."/>
            <person name="Zhao Y."/>
            <person name="Jiang S."/>
        </authorList>
    </citation>
    <scope>NUCLEOTIDE SEQUENCE [LARGE SCALE GENOMIC DNA]</scope>
</reference>
<keyword evidence="15" id="KW-0611">Plant defense</keyword>
<feature type="region of interest" description="Disordered" evidence="25">
    <location>
        <begin position="3347"/>
        <end position="3389"/>
    </location>
</feature>
<dbReference type="Gene3D" id="3.40.50.300">
    <property type="entry name" value="P-loop containing nucleotide triphosphate hydrolases"/>
    <property type="match status" value="4"/>
</dbReference>
<protein>
    <recommendedName>
        <fullName evidence="24">DEAD-box ATP-dependent RNA helicase 7</fullName>
        <ecNumber evidence="6">3.6.4.13</ecNumber>
    </recommendedName>
</protein>
<dbReference type="CDD" id="cd12937">
    <property type="entry name" value="GUCT_RH7_like"/>
    <property type="match status" value="1"/>
</dbReference>
<dbReference type="SUPFAM" id="SSF54928">
    <property type="entry name" value="RNA-binding domain, RBD"/>
    <property type="match status" value="1"/>
</dbReference>
<evidence type="ECO:0000256" key="13">
    <source>
        <dbReference type="ARBA" id="ARBA00022801"/>
    </source>
</evidence>
<dbReference type="GO" id="GO:0010008">
    <property type="term" value="C:endosome membrane"/>
    <property type="evidence" value="ECO:0007669"/>
    <property type="project" value="UniProtKB-SubCell"/>
</dbReference>
<keyword evidence="9" id="KW-0732">Signal</keyword>
<dbReference type="SMART" id="SM00255">
    <property type="entry name" value="TIR"/>
    <property type="match status" value="2"/>
</dbReference>
<dbReference type="Pfam" id="PF23282">
    <property type="entry name" value="WHD_ROQ1"/>
    <property type="match status" value="3"/>
</dbReference>
<proteinExistence type="inferred from homology"/>
<evidence type="ECO:0000256" key="16">
    <source>
        <dbReference type="ARBA" id="ARBA00022840"/>
    </source>
</evidence>
<comment type="subcellular location">
    <subcellularLocation>
        <location evidence="2">Endosome membrane</location>
        <topology evidence="2">Multi-pass membrane protein</topology>
    </subcellularLocation>
    <subcellularLocation>
        <location evidence="3">Golgi apparatus membrane</location>
        <topology evidence="3">Multi-pass membrane protein</topology>
    </subcellularLocation>
    <subcellularLocation>
        <location evidence="1">Nucleus</location>
    </subcellularLocation>
</comment>
<dbReference type="SUPFAM" id="SSF52200">
    <property type="entry name" value="Toll/Interleukin receptor TIR domain"/>
    <property type="match status" value="2"/>
</dbReference>
<dbReference type="Pfam" id="PF26142">
    <property type="entry name" value="DD_DDX21-DDX50"/>
    <property type="match status" value="1"/>
</dbReference>
<comment type="caution">
    <text evidence="28">The sequence shown here is derived from an EMBL/GenBank/DDBJ whole genome shotgun (WGS) entry which is preliminary data.</text>
</comment>
<dbReference type="InterPro" id="IPR003591">
    <property type="entry name" value="Leu-rich_rpt_typical-subtyp"/>
</dbReference>
<dbReference type="SUPFAM" id="SSF52058">
    <property type="entry name" value="L domain-like"/>
    <property type="match status" value="5"/>
</dbReference>
<feature type="compositionally biased region" description="Gly residues" evidence="25">
    <location>
        <begin position="3376"/>
        <end position="3389"/>
    </location>
</feature>
<evidence type="ECO:0000313" key="29">
    <source>
        <dbReference type="Proteomes" id="UP000327157"/>
    </source>
</evidence>
<dbReference type="InterPro" id="IPR000157">
    <property type="entry name" value="TIR_dom"/>
</dbReference>
<dbReference type="InterPro" id="IPR002182">
    <property type="entry name" value="NB-ARC"/>
</dbReference>
<dbReference type="GO" id="GO:0016787">
    <property type="term" value="F:hydrolase activity"/>
    <property type="evidence" value="ECO:0007669"/>
    <property type="project" value="UniProtKB-KW"/>
</dbReference>
<evidence type="ECO:0000256" key="24">
    <source>
        <dbReference type="ARBA" id="ARBA00070889"/>
    </source>
</evidence>
<evidence type="ECO:0000256" key="9">
    <source>
        <dbReference type="ARBA" id="ARBA00022729"/>
    </source>
</evidence>
<dbReference type="Pfam" id="PF02990">
    <property type="entry name" value="EMP70"/>
    <property type="match status" value="1"/>
</dbReference>
<evidence type="ECO:0000256" key="1">
    <source>
        <dbReference type="ARBA" id="ARBA00004123"/>
    </source>
</evidence>
<dbReference type="InterPro" id="IPR012562">
    <property type="entry name" value="GUCT"/>
</dbReference>
<dbReference type="FunFam" id="3.30.70.2280:FF:000003">
    <property type="entry name" value="DEAD-box ATP-dependent RNA helicase 7"/>
    <property type="match status" value="1"/>
</dbReference>
<dbReference type="SMART" id="SM00490">
    <property type="entry name" value="HELICc"/>
    <property type="match status" value="1"/>
</dbReference>
<dbReference type="Pfam" id="PF01582">
    <property type="entry name" value="TIR"/>
    <property type="match status" value="2"/>
</dbReference>
<evidence type="ECO:0000256" key="3">
    <source>
        <dbReference type="ARBA" id="ARBA00004653"/>
    </source>
</evidence>